<protein>
    <submittedName>
        <fullName evidence="1">Uncharacterized protein</fullName>
    </submittedName>
</protein>
<evidence type="ECO:0000313" key="1">
    <source>
        <dbReference type="EMBL" id="KAH7853066.1"/>
    </source>
</evidence>
<accession>A0ACB7YI21</accession>
<evidence type="ECO:0000313" key="2">
    <source>
        <dbReference type="Proteomes" id="UP000828048"/>
    </source>
</evidence>
<dbReference type="Proteomes" id="UP000828048">
    <property type="component" value="Chromosome 8"/>
</dbReference>
<keyword evidence="2" id="KW-1185">Reference proteome</keyword>
<gene>
    <name evidence="1" type="ORF">Vadar_032818</name>
</gene>
<sequence length="817" mass="92733">MAERRGRCCPPMDLLRSEPMHLVQVIIPIESAHQTVANLGDLGLIQFKDLNAEKSPFQRTYATQIKRCAEMARKLRFFKDQMSKAGLSPSIKSVSRVDIDMDDLEVKLGELEAELIELNANGEKLQRTYNELVEYKLVLGKAGEFFHSALSTAQQIEFGSQQTGEESLDTPLLMEQEMTTDTSKQVKLGFLTGLVPRDKSMAFERIIFRATRGNVFLKQAVLEDPVIDPVTGEKVEKNVFLIFYSGEKVKNKIIKICEAFGANRYPLPEDMGKQVLMVTEVSGRLSELKTTVDTGAQLRRNLLLTIAEQYDQWNLLVMREKSIYHTLNMLSIDVTKKCLVAEGWSPVFATKQIQDALQRATFDSNSQVGAIFQILHTKESPPTYFRTNKFTSSFQEIVDAYGVAKYREANPAVFTIVTFPFLFAVMFGDWGHGICLLLGALYFIIRERKLSSQKLGDIAEMTFGGRYVIVMMALFSIYTGLIYNEFFSVPFELFGRSAYACRDLSCRDATTAGLIKVGDTYPFGVDPVWHGSRSELPFLNSLKMKMSILLGVAQMNLGILLSYFNAKFFRSSLNIWFQFVPQMIFLNSLFGYLSLLIIIKWCTGSKADLYHVMIYMFLSPTDEIGENQLFVGQKNVQLVLLLLALVAVPWMLFPKPLILKKQHQNRHQGQSYMPLHGTEDTLLLDTTHDSHDHDEFEFSEVFVHQLIHTIEFVLGAVSNTASYLRLWALSLAHSELSSVFYEKVLLLSLGYNNVLILIVGIIVFVFATVGVLLVMETLSAFLHALRLHWVEFQNKFYEGDGYKFHPFSFSLLGDEEE</sequence>
<comment type="caution">
    <text evidence="1">The sequence shown here is derived from an EMBL/GenBank/DDBJ whole genome shotgun (WGS) entry which is preliminary data.</text>
</comment>
<proteinExistence type="predicted"/>
<organism evidence="1 2">
    <name type="scientific">Vaccinium darrowii</name>
    <dbReference type="NCBI Taxonomy" id="229202"/>
    <lineage>
        <taxon>Eukaryota</taxon>
        <taxon>Viridiplantae</taxon>
        <taxon>Streptophyta</taxon>
        <taxon>Embryophyta</taxon>
        <taxon>Tracheophyta</taxon>
        <taxon>Spermatophyta</taxon>
        <taxon>Magnoliopsida</taxon>
        <taxon>eudicotyledons</taxon>
        <taxon>Gunneridae</taxon>
        <taxon>Pentapetalae</taxon>
        <taxon>asterids</taxon>
        <taxon>Ericales</taxon>
        <taxon>Ericaceae</taxon>
        <taxon>Vaccinioideae</taxon>
        <taxon>Vaccinieae</taxon>
        <taxon>Vaccinium</taxon>
    </lineage>
</organism>
<name>A0ACB7YI21_9ERIC</name>
<reference evidence="1 2" key="1">
    <citation type="journal article" date="2021" name="Hortic Res">
        <title>High-quality reference genome and annotation aids understanding of berry development for evergreen blueberry (Vaccinium darrowii).</title>
        <authorList>
            <person name="Yu J."/>
            <person name="Hulse-Kemp A.M."/>
            <person name="Babiker E."/>
            <person name="Staton M."/>
        </authorList>
    </citation>
    <scope>NUCLEOTIDE SEQUENCE [LARGE SCALE GENOMIC DNA]</scope>
    <source>
        <strain evidence="2">cv. NJ 8807/NJ 8810</strain>
        <tissue evidence="1">Young leaf</tissue>
    </source>
</reference>
<dbReference type="EMBL" id="CM037158">
    <property type="protein sequence ID" value="KAH7853066.1"/>
    <property type="molecule type" value="Genomic_DNA"/>
</dbReference>